<dbReference type="InterPro" id="IPR013498">
    <property type="entry name" value="Topo_IA_Znf"/>
</dbReference>
<accession>A0A381VPY9</accession>
<reference evidence="3" key="1">
    <citation type="submission" date="2018-05" db="EMBL/GenBank/DDBJ databases">
        <authorList>
            <person name="Lanie J.A."/>
            <person name="Ng W.-L."/>
            <person name="Kazmierczak K.M."/>
            <person name="Andrzejewski T.M."/>
            <person name="Davidsen T.M."/>
            <person name="Wayne K.J."/>
            <person name="Tettelin H."/>
            <person name="Glass J.I."/>
            <person name="Rusch D."/>
            <person name="Podicherti R."/>
            <person name="Tsui H.-C.T."/>
            <person name="Winkler M.E."/>
        </authorList>
    </citation>
    <scope>NUCLEOTIDE SEQUENCE</scope>
</reference>
<evidence type="ECO:0000313" key="3">
    <source>
        <dbReference type="EMBL" id="SVA41828.1"/>
    </source>
</evidence>
<gene>
    <name evidence="3" type="ORF">METZ01_LOCUS94682</name>
</gene>
<feature type="domain" description="DNA topoisomerase type IA zn finger" evidence="1">
    <location>
        <begin position="203"/>
        <end position="237"/>
    </location>
</feature>
<dbReference type="Pfam" id="PF01396">
    <property type="entry name" value="Zn_ribbon_Top1"/>
    <property type="match status" value="1"/>
</dbReference>
<dbReference type="InterPro" id="IPR009425">
    <property type="entry name" value="DSRM_SSAP"/>
</dbReference>
<feature type="domain" description="SSAP RNA binding" evidence="2">
    <location>
        <begin position="18"/>
        <end position="154"/>
    </location>
</feature>
<sequence length="238" mass="26692">MPEKSNEKKLAELYATFQSKDFREDIAKCIKSKGDKGMDYIPWPNVMDRFFRSCPSATYEFHSYHLKLNNGGVQCETQRPYMGDNTTGFFVKTSITCFGVSRSMTSPVYGRTFTSVNLKPTARDIHNAQMRCLCKNAAMFGCGIELWTREEEAQMEAEAETPVSTGLDEEDVLDVAKEVFDASEVPPNDNPIAKVEEVAHSDQLCGKCGAVMVTKNGRYGSFYACPNYPECKFTKPIV</sequence>
<dbReference type="GO" id="GO:0005694">
    <property type="term" value="C:chromosome"/>
    <property type="evidence" value="ECO:0007669"/>
    <property type="project" value="InterPro"/>
</dbReference>
<organism evidence="3">
    <name type="scientific">marine metagenome</name>
    <dbReference type="NCBI Taxonomy" id="408172"/>
    <lineage>
        <taxon>unclassified sequences</taxon>
        <taxon>metagenomes</taxon>
        <taxon>ecological metagenomes</taxon>
    </lineage>
</organism>
<evidence type="ECO:0000259" key="2">
    <source>
        <dbReference type="Pfam" id="PF06378"/>
    </source>
</evidence>
<dbReference type="Gene3D" id="3.30.65.10">
    <property type="entry name" value="Bacterial Topoisomerase I, domain 1"/>
    <property type="match status" value="1"/>
</dbReference>
<name>A0A381VPY9_9ZZZZ</name>
<dbReference type="SUPFAM" id="SSF57783">
    <property type="entry name" value="Zinc beta-ribbon"/>
    <property type="match status" value="1"/>
</dbReference>
<dbReference type="GO" id="GO:0003916">
    <property type="term" value="F:DNA topoisomerase activity"/>
    <property type="evidence" value="ECO:0007669"/>
    <property type="project" value="InterPro"/>
</dbReference>
<evidence type="ECO:0000259" key="1">
    <source>
        <dbReference type="Pfam" id="PF01396"/>
    </source>
</evidence>
<dbReference type="GO" id="GO:0006265">
    <property type="term" value="P:DNA topological change"/>
    <property type="evidence" value="ECO:0007669"/>
    <property type="project" value="InterPro"/>
</dbReference>
<proteinExistence type="predicted"/>
<dbReference type="Pfam" id="PF06378">
    <property type="entry name" value="SSAP_Sak"/>
    <property type="match status" value="1"/>
</dbReference>
<dbReference type="EMBL" id="UINC01009323">
    <property type="protein sequence ID" value="SVA41828.1"/>
    <property type="molecule type" value="Genomic_DNA"/>
</dbReference>
<dbReference type="AlphaFoldDB" id="A0A381VPY9"/>
<dbReference type="GO" id="GO:0003677">
    <property type="term" value="F:DNA binding"/>
    <property type="evidence" value="ECO:0007669"/>
    <property type="project" value="InterPro"/>
</dbReference>
<protein>
    <submittedName>
        <fullName evidence="3">Uncharacterized protein</fullName>
    </submittedName>
</protein>